<sequence length="170" mass="18955">MRNPPDDHAVAVWIWPRALPLAAIFGPAWDGAEVRARFLTLTGQWQARHPAPSAVGRAGGPRPGQWMWHPPARRIYDCHTYEAGDDWLEVAIRMESVDFYPDHCRLGASLTIACRCEIPHPGHHTIVETSWRTGGPAGALDALTAVLRYTDQWIANSQQPAGWRRHAGLD</sequence>
<accession>A0ABP3HJZ5</accession>
<dbReference type="Proteomes" id="UP001501822">
    <property type="component" value="Unassembled WGS sequence"/>
</dbReference>
<name>A0ABP3HJZ5_9ACTN</name>
<dbReference type="RefSeq" id="WP_252804965.1">
    <property type="nucleotide sequence ID" value="NZ_BAAABM010000069.1"/>
</dbReference>
<protein>
    <submittedName>
        <fullName evidence="1">Uncharacterized protein</fullName>
    </submittedName>
</protein>
<organism evidence="1 2">
    <name type="scientific">Actinoallomurus spadix</name>
    <dbReference type="NCBI Taxonomy" id="79912"/>
    <lineage>
        <taxon>Bacteria</taxon>
        <taxon>Bacillati</taxon>
        <taxon>Actinomycetota</taxon>
        <taxon>Actinomycetes</taxon>
        <taxon>Streptosporangiales</taxon>
        <taxon>Thermomonosporaceae</taxon>
        <taxon>Actinoallomurus</taxon>
    </lineage>
</organism>
<dbReference type="EMBL" id="BAAABM010000069">
    <property type="protein sequence ID" value="GAA0370350.1"/>
    <property type="molecule type" value="Genomic_DNA"/>
</dbReference>
<gene>
    <name evidence="1" type="ORF">GCM10010151_70360</name>
</gene>
<keyword evidence="2" id="KW-1185">Reference proteome</keyword>
<reference evidence="2" key="1">
    <citation type="journal article" date="2019" name="Int. J. Syst. Evol. Microbiol.">
        <title>The Global Catalogue of Microorganisms (GCM) 10K type strain sequencing project: providing services to taxonomists for standard genome sequencing and annotation.</title>
        <authorList>
            <consortium name="The Broad Institute Genomics Platform"/>
            <consortium name="The Broad Institute Genome Sequencing Center for Infectious Disease"/>
            <person name="Wu L."/>
            <person name="Ma J."/>
        </authorList>
    </citation>
    <scope>NUCLEOTIDE SEQUENCE [LARGE SCALE GENOMIC DNA]</scope>
    <source>
        <strain evidence="2">JCM 3146</strain>
    </source>
</reference>
<proteinExistence type="predicted"/>
<comment type="caution">
    <text evidence="1">The sequence shown here is derived from an EMBL/GenBank/DDBJ whole genome shotgun (WGS) entry which is preliminary data.</text>
</comment>
<evidence type="ECO:0000313" key="1">
    <source>
        <dbReference type="EMBL" id="GAA0370350.1"/>
    </source>
</evidence>
<evidence type="ECO:0000313" key="2">
    <source>
        <dbReference type="Proteomes" id="UP001501822"/>
    </source>
</evidence>